<evidence type="ECO:0000256" key="7">
    <source>
        <dbReference type="ARBA" id="ARBA00023136"/>
    </source>
</evidence>
<evidence type="ECO:0000256" key="2">
    <source>
        <dbReference type="ARBA" id="ARBA00009773"/>
    </source>
</evidence>
<dbReference type="PANTHER" id="PTHR21716">
    <property type="entry name" value="TRANSMEMBRANE PROTEIN"/>
    <property type="match status" value="1"/>
</dbReference>
<dbReference type="Pfam" id="PF01594">
    <property type="entry name" value="AI-2E_transport"/>
    <property type="match status" value="1"/>
</dbReference>
<keyword evidence="4" id="KW-1003">Cell membrane</keyword>
<keyword evidence="7 8" id="KW-0472">Membrane</keyword>
<feature type="transmembrane region" description="Helical" evidence="8">
    <location>
        <begin position="46"/>
        <end position="65"/>
    </location>
</feature>
<evidence type="ECO:0000256" key="5">
    <source>
        <dbReference type="ARBA" id="ARBA00022692"/>
    </source>
</evidence>
<evidence type="ECO:0000313" key="9">
    <source>
        <dbReference type="EMBL" id="GHO55820.1"/>
    </source>
</evidence>
<comment type="similarity">
    <text evidence="2">Belongs to the autoinducer-2 exporter (AI-2E) (TC 2.A.86) family.</text>
</comment>
<comment type="caution">
    <text evidence="9">The sequence shown here is derived from an EMBL/GenBank/DDBJ whole genome shotgun (WGS) entry which is preliminary data.</text>
</comment>
<comment type="subcellular location">
    <subcellularLocation>
        <location evidence="1">Cell membrane</location>
        <topology evidence="1">Multi-pass membrane protein</topology>
    </subcellularLocation>
</comment>
<accession>A0ABQ3UTR1</accession>
<sequence length="222" mass="23878">MLFDVIVIAVLSVYLLLDGSRASNWIRQNAPRLTQANFVLDAVPHIVGGYIRGQLLLSTLIGGLVGGGMFAFHVPYAVLLGVLAFVLEFIPVLGTLVSGSICILIALTQGWLIALGVLIYFVVVHIIEGDVVGPRVVGKAIGLHPVISIAALIAGAELFGIWGVLFASPVVGVLQVMIVALWSSWRQHRPEQFVQVKQQVTDQVEGEYTAPVMRGVQEETMS</sequence>
<dbReference type="EMBL" id="BNJG01000002">
    <property type="protein sequence ID" value="GHO55820.1"/>
    <property type="molecule type" value="Genomic_DNA"/>
</dbReference>
<keyword evidence="6 8" id="KW-1133">Transmembrane helix</keyword>
<evidence type="ECO:0000256" key="4">
    <source>
        <dbReference type="ARBA" id="ARBA00022475"/>
    </source>
</evidence>
<reference evidence="9 10" key="1">
    <citation type="journal article" date="2021" name="Int. J. Syst. Evol. Microbiol.">
        <title>Reticulibacter mediterranei gen. nov., sp. nov., within the new family Reticulibacteraceae fam. nov., and Ktedonospora formicarum gen. nov., sp. nov., Ktedonobacter robiniae sp. nov., Dictyobacter formicarum sp. nov. and Dictyobacter arantiisoli sp. nov., belonging to the class Ktedonobacteria.</title>
        <authorList>
            <person name="Yabe S."/>
            <person name="Zheng Y."/>
            <person name="Wang C.M."/>
            <person name="Sakai Y."/>
            <person name="Abe K."/>
            <person name="Yokota A."/>
            <person name="Donadio S."/>
            <person name="Cavaletti L."/>
            <person name="Monciardini P."/>
        </authorList>
    </citation>
    <scope>NUCLEOTIDE SEQUENCE [LARGE SCALE GENOMIC DNA]</scope>
    <source>
        <strain evidence="9 10">SOSP1-30</strain>
    </source>
</reference>
<proteinExistence type="inferred from homology"/>
<organism evidence="9 10">
    <name type="scientific">Ktedonobacter robiniae</name>
    <dbReference type="NCBI Taxonomy" id="2778365"/>
    <lineage>
        <taxon>Bacteria</taxon>
        <taxon>Bacillati</taxon>
        <taxon>Chloroflexota</taxon>
        <taxon>Ktedonobacteria</taxon>
        <taxon>Ktedonobacterales</taxon>
        <taxon>Ktedonobacteraceae</taxon>
        <taxon>Ktedonobacter</taxon>
    </lineage>
</organism>
<keyword evidence="3" id="KW-0813">Transport</keyword>
<evidence type="ECO:0000256" key="3">
    <source>
        <dbReference type="ARBA" id="ARBA00022448"/>
    </source>
</evidence>
<dbReference type="PANTHER" id="PTHR21716:SF53">
    <property type="entry name" value="PERMEASE PERM-RELATED"/>
    <property type="match status" value="1"/>
</dbReference>
<feature type="transmembrane region" description="Helical" evidence="8">
    <location>
        <begin position="136"/>
        <end position="155"/>
    </location>
</feature>
<evidence type="ECO:0000256" key="8">
    <source>
        <dbReference type="SAM" id="Phobius"/>
    </source>
</evidence>
<dbReference type="Proteomes" id="UP000654345">
    <property type="component" value="Unassembled WGS sequence"/>
</dbReference>
<feature type="transmembrane region" description="Helical" evidence="8">
    <location>
        <begin position="77"/>
        <end position="97"/>
    </location>
</feature>
<keyword evidence="10" id="KW-1185">Reference proteome</keyword>
<gene>
    <name evidence="9" type="ORF">KSB_42950</name>
</gene>
<feature type="transmembrane region" description="Helical" evidence="8">
    <location>
        <begin position="161"/>
        <end position="182"/>
    </location>
</feature>
<protein>
    <recommendedName>
        <fullName evidence="11">AI-2E family transporter</fullName>
    </recommendedName>
</protein>
<evidence type="ECO:0000256" key="1">
    <source>
        <dbReference type="ARBA" id="ARBA00004651"/>
    </source>
</evidence>
<dbReference type="InterPro" id="IPR002549">
    <property type="entry name" value="AI-2E-like"/>
</dbReference>
<feature type="transmembrane region" description="Helical" evidence="8">
    <location>
        <begin position="103"/>
        <end position="124"/>
    </location>
</feature>
<evidence type="ECO:0008006" key="11">
    <source>
        <dbReference type="Google" id="ProtNLM"/>
    </source>
</evidence>
<name>A0ABQ3UTR1_9CHLR</name>
<evidence type="ECO:0000256" key="6">
    <source>
        <dbReference type="ARBA" id="ARBA00022989"/>
    </source>
</evidence>
<keyword evidence="5 8" id="KW-0812">Transmembrane</keyword>
<evidence type="ECO:0000313" key="10">
    <source>
        <dbReference type="Proteomes" id="UP000654345"/>
    </source>
</evidence>